<keyword evidence="3" id="KW-1185">Reference proteome</keyword>
<dbReference type="CDD" id="cd04221">
    <property type="entry name" value="MauL"/>
    <property type="match status" value="1"/>
</dbReference>
<dbReference type="InterPro" id="IPR034242">
    <property type="entry name" value="MauL"/>
</dbReference>
<name>A0A4Z1C2S8_9GAMM</name>
<accession>A0A4Z1C2S8</accession>
<feature type="signal peptide" evidence="1">
    <location>
        <begin position="1"/>
        <end position="19"/>
    </location>
</feature>
<dbReference type="InterPro" id="IPR052721">
    <property type="entry name" value="ET_Amicyanin"/>
</dbReference>
<dbReference type="InterPro" id="IPR008972">
    <property type="entry name" value="Cupredoxin"/>
</dbReference>
<evidence type="ECO:0000313" key="2">
    <source>
        <dbReference type="EMBL" id="TGN39432.1"/>
    </source>
</evidence>
<protein>
    <submittedName>
        <fullName evidence="2">Methylamine utilization protein</fullName>
    </submittedName>
</protein>
<evidence type="ECO:0000256" key="1">
    <source>
        <dbReference type="SAM" id="SignalP"/>
    </source>
</evidence>
<dbReference type="Proteomes" id="UP000298325">
    <property type="component" value="Unassembled WGS sequence"/>
</dbReference>
<evidence type="ECO:0000313" key="3">
    <source>
        <dbReference type="Proteomes" id="UP000298325"/>
    </source>
</evidence>
<reference evidence="2 3" key="1">
    <citation type="submission" date="2019-04" db="EMBL/GenBank/DDBJ databases">
        <authorList>
            <person name="Park S."/>
            <person name="Yoon J.-H."/>
        </authorList>
    </citation>
    <scope>NUCLEOTIDE SEQUENCE [LARGE SCALE GENOMIC DNA]</scope>
    <source>
        <strain evidence="2 3">HJM-18</strain>
    </source>
</reference>
<keyword evidence="1" id="KW-0732">Signal</keyword>
<proteinExistence type="predicted"/>
<comment type="caution">
    <text evidence="2">The sequence shown here is derived from an EMBL/GenBank/DDBJ whole genome shotgun (WGS) entry which is preliminary data.</text>
</comment>
<dbReference type="OrthoDB" id="9772097at2"/>
<dbReference type="RefSeq" id="WP_135803741.1">
    <property type="nucleotide sequence ID" value="NZ_SRPF01000003.1"/>
</dbReference>
<dbReference type="SUPFAM" id="SSF49503">
    <property type="entry name" value="Cupredoxins"/>
    <property type="match status" value="1"/>
</dbReference>
<dbReference type="PANTHER" id="PTHR36507:SF1">
    <property type="entry name" value="BLL1555 PROTEIN"/>
    <property type="match status" value="1"/>
</dbReference>
<dbReference type="AlphaFoldDB" id="A0A4Z1C2S8"/>
<organism evidence="2 3">
    <name type="scientific">Marinobacter confluentis</name>
    <dbReference type="NCBI Taxonomy" id="1697557"/>
    <lineage>
        <taxon>Bacteria</taxon>
        <taxon>Pseudomonadati</taxon>
        <taxon>Pseudomonadota</taxon>
        <taxon>Gammaproteobacteria</taxon>
        <taxon>Pseudomonadales</taxon>
        <taxon>Marinobacteraceae</taxon>
        <taxon>Marinobacter</taxon>
    </lineage>
</organism>
<dbReference type="PANTHER" id="PTHR36507">
    <property type="entry name" value="BLL1555 PROTEIN"/>
    <property type="match status" value="1"/>
</dbReference>
<dbReference type="Gene3D" id="2.60.40.420">
    <property type="entry name" value="Cupredoxins - blue copper proteins"/>
    <property type="match status" value="1"/>
</dbReference>
<gene>
    <name evidence="2" type="ORF">E5Q11_12460</name>
</gene>
<feature type="chain" id="PRO_5021469090" evidence="1">
    <location>
        <begin position="20"/>
        <end position="218"/>
    </location>
</feature>
<dbReference type="EMBL" id="SRPF01000003">
    <property type="protein sequence ID" value="TGN39432.1"/>
    <property type="molecule type" value="Genomic_DNA"/>
</dbReference>
<sequence>MSKNWIVLLLALVPLGLAAEPATLSVQVVDSQTGEPVSGARVIVNHGAAAIPSAEEMIQKNRQFQPQSLLIARGSEVNFPNRDTTQHHVYSFSPARVFNIELYADQPEAPILFDKTGVVEVGCNIHDRMQGFILVTDSALTGQTDDAGNASVALPPDVASLGQLDLSLWHPRLENATRTVDVSIPVPASGPVELTLDLSPAVEESGRLDALQKRFRDL</sequence>